<dbReference type="PROSITE" id="PS51257">
    <property type="entry name" value="PROKAR_LIPOPROTEIN"/>
    <property type="match status" value="1"/>
</dbReference>
<feature type="domain" description="Hepatitis TT virus Orf2/Gyrovirus Vp2 N-terminal" evidence="2">
    <location>
        <begin position="20"/>
        <end position="57"/>
    </location>
</feature>
<dbReference type="InterPro" id="IPR004118">
    <property type="entry name" value="HEV_TT_vir_Orf2/Gyrovir_Vp2_N"/>
</dbReference>
<proteinExistence type="predicted"/>
<evidence type="ECO:0000313" key="3">
    <source>
        <dbReference type="EMBL" id="AZK35889.1"/>
    </source>
</evidence>
<evidence type="ECO:0000256" key="1">
    <source>
        <dbReference type="SAM" id="MobiDB-lite"/>
    </source>
</evidence>
<feature type="compositionally biased region" description="Basic and acidic residues" evidence="1">
    <location>
        <begin position="84"/>
        <end position="94"/>
    </location>
</feature>
<accession>A0A3S8RKD6</accession>
<sequence>MSSLMREPDIGPPAPQLQSLNTIVTSHGLTCSCDQPSKHLQQLLNTKNGKWLYTGDGIDAAIQTGREENHTKESDPIDEGTLEELFKEDSDDTR</sequence>
<evidence type="ECO:0000259" key="2">
    <source>
        <dbReference type="Pfam" id="PF02957"/>
    </source>
</evidence>
<gene>
    <name evidence="3" type="primary">ORF2</name>
</gene>
<feature type="compositionally biased region" description="Basic and acidic residues" evidence="1">
    <location>
        <begin position="66"/>
        <end position="75"/>
    </location>
</feature>
<organism evidence="3">
    <name type="scientific">Torque teno mini virus 10</name>
    <dbReference type="NCBI Taxonomy" id="2065036"/>
    <lineage>
        <taxon>Viruses</taxon>
        <taxon>Monodnaviria</taxon>
        <taxon>Shotokuvirae</taxon>
        <taxon>Commensaviricota</taxon>
        <taxon>Cardeaviricetes</taxon>
        <taxon>Sanitavirales</taxon>
        <taxon>Anelloviridae</taxon>
        <taxon>Betatorquevirus</taxon>
        <taxon>Betatorquevirus homini10</taxon>
    </lineage>
</organism>
<reference evidence="3" key="1">
    <citation type="journal article" date="2019" name="Sci. Rep.">
        <title>Viral metagenomics revealed novel betatorquevirus species in pediatric inpatients with encephalitis/meningoencephalitis from Ghana.</title>
        <authorList>
            <person name="Eibach D."/>
            <person name="Hogan B."/>
            <person name="Sarpong N."/>
            <person name="Winter D."/>
            <person name="Struck N.S."/>
            <person name="Adu-Sarkodie Y."/>
            <person name="Owusu-Dabo E."/>
            <person name="Schmidt-Chanasit J."/>
            <person name="May J."/>
            <person name="Cadar D."/>
        </authorList>
    </citation>
    <scope>NUCLEOTIDE SEQUENCE</scope>
    <source>
        <strain evidence="3">BNI-700907-G3-SER28</strain>
    </source>
</reference>
<name>A0A3S8RKD6_9VIRU</name>
<protein>
    <recommendedName>
        <fullName evidence="2">Hepatitis TT virus Orf2/Gyrovirus Vp2 N-terminal domain-containing protein</fullName>
    </recommendedName>
</protein>
<dbReference type="EMBL" id="MH017567">
    <property type="protein sequence ID" value="AZK35889.1"/>
    <property type="molecule type" value="Genomic_DNA"/>
</dbReference>
<dbReference type="Pfam" id="PF02957">
    <property type="entry name" value="TT_ORF2-like"/>
    <property type="match status" value="1"/>
</dbReference>
<feature type="region of interest" description="Disordered" evidence="1">
    <location>
        <begin position="66"/>
        <end position="94"/>
    </location>
</feature>